<accession>A0AAE1Q1N7</accession>
<dbReference type="AlphaFoldDB" id="A0AAE1Q1N7"/>
<dbReference type="Proteomes" id="UP001292094">
    <property type="component" value="Unassembled WGS sequence"/>
</dbReference>
<dbReference type="EMBL" id="JAWZYT010000816">
    <property type="protein sequence ID" value="KAK4318609.1"/>
    <property type="molecule type" value="Genomic_DNA"/>
</dbReference>
<keyword evidence="2" id="KW-1185">Reference proteome</keyword>
<gene>
    <name evidence="1" type="ORF">Pmani_010400</name>
</gene>
<proteinExistence type="predicted"/>
<evidence type="ECO:0000313" key="2">
    <source>
        <dbReference type="Proteomes" id="UP001292094"/>
    </source>
</evidence>
<name>A0AAE1Q1N7_9EUCA</name>
<organism evidence="1 2">
    <name type="scientific">Petrolisthes manimaculis</name>
    <dbReference type="NCBI Taxonomy" id="1843537"/>
    <lineage>
        <taxon>Eukaryota</taxon>
        <taxon>Metazoa</taxon>
        <taxon>Ecdysozoa</taxon>
        <taxon>Arthropoda</taxon>
        <taxon>Crustacea</taxon>
        <taxon>Multicrustacea</taxon>
        <taxon>Malacostraca</taxon>
        <taxon>Eumalacostraca</taxon>
        <taxon>Eucarida</taxon>
        <taxon>Decapoda</taxon>
        <taxon>Pleocyemata</taxon>
        <taxon>Anomura</taxon>
        <taxon>Galatheoidea</taxon>
        <taxon>Porcellanidae</taxon>
        <taxon>Petrolisthes</taxon>
    </lineage>
</organism>
<comment type="caution">
    <text evidence="1">The sequence shown here is derived from an EMBL/GenBank/DDBJ whole genome shotgun (WGS) entry which is preliminary data.</text>
</comment>
<protein>
    <submittedName>
        <fullName evidence="1">Uncharacterized protein</fullName>
    </submittedName>
</protein>
<reference evidence="1" key="1">
    <citation type="submission" date="2023-11" db="EMBL/GenBank/DDBJ databases">
        <title>Genome assemblies of two species of porcelain crab, Petrolisthes cinctipes and Petrolisthes manimaculis (Anomura: Porcellanidae).</title>
        <authorList>
            <person name="Angst P."/>
        </authorList>
    </citation>
    <scope>NUCLEOTIDE SEQUENCE</scope>
    <source>
        <strain evidence="1">PB745_02</strain>
        <tissue evidence="1">Gill</tissue>
    </source>
</reference>
<sequence length="183" mass="20315">MDNVSTEKEVYSTYGDHVLCSCVDQDVSELALCSHEEADTCILLQAMDAVEKSYGKIMLRTVDTNVVVLAVSAVVLLENTQMWIALGTGKHLIYIPAHQIATSLGAEKARALLMFHAFISCDTVSSFAGKGKKQPSTHGGRSMLLWIFSLDVSHDLEVSTKIVCRYWSHMWFLCMTEKVQKPP</sequence>
<evidence type="ECO:0000313" key="1">
    <source>
        <dbReference type="EMBL" id="KAK4318609.1"/>
    </source>
</evidence>